<gene>
    <name evidence="1" type="ORF">NCTC13635_00266</name>
</gene>
<dbReference type="EMBL" id="LR134162">
    <property type="protein sequence ID" value="VEA99053.1"/>
    <property type="molecule type" value="Genomic_DNA"/>
</dbReference>
<protein>
    <submittedName>
        <fullName evidence="1">Acetylornithine deacetylase</fullName>
    </submittedName>
</protein>
<sequence>MTATLELARQLLGFNTINPPGSRSRLHAVLRRLA</sequence>
<evidence type="ECO:0000313" key="1">
    <source>
        <dbReference type="EMBL" id="VEA99053.1"/>
    </source>
</evidence>
<dbReference type="AlphaFoldDB" id="A0A447RGW0"/>
<evidence type="ECO:0000313" key="2">
    <source>
        <dbReference type="Proteomes" id="UP000282433"/>
    </source>
</evidence>
<organism evidence="1 2">
    <name type="scientific">Klebsiella pneumoniae</name>
    <dbReference type="NCBI Taxonomy" id="573"/>
    <lineage>
        <taxon>Bacteria</taxon>
        <taxon>Pseudomonadati</taxon>
        <taxon>Pseudomonadota</taxon>
        <taxon>Gammaproteobacteria</taxon>
        <taxon>Enterobacterales</taxon>
        <taxon>Enterobacteriaceae</taxon>
        <taxon>Klebsiella/Raoultella group</taxon>
        <taxon>Klebsiella</taxon>
        <taxon>Klebsiella pneumoniae complex</taxon>
    </lineage>
</organism>
<accession>A0A447RGW0</accession>
<dbReference type="Proteomes" id="UP000282433">
    <property type="component" value="Chromosome"/>
</dbReference>
<reference evidence="1 2" key="1">
    <citation type="submission" date="2018-12" db="EMBL/GenBank/DDBJ databases">
        <authorList>
            <consortium name="Pathogen Informatics"/>
        </authorList>
    </citation>
    <scope>NUCLEOTIDE SEQUENCE [LARGE SCALE GENOMIC DNA]</scope>
    <source>
        <strain evidence="1 2">NCTC13635</strain>
    </source>
</reference>
<proteinExistence type="predicted"/>
<name>A0A447RGW0_KLEPN</name>